<dbReference type="Proteomes" id="UP001161137">
    <property type="component" value="Unassembled WGS sequence"/>
</dbReference>
<organism evidence="2 3">
    <name type="scientific">Ectopseudomonas toyotomiensis</name>
    <dbReference type="NCBI Taxonomy" id="554344"/>
    <lineage>
        <taxon>Bacteria</taxon>
        <taxon>Pseudomonadati</taxon>
        <taxon>Pseudomonadota</taxon>
        <taxon>Gammaproteobacteria</taxon>
        <taxon>Pseudomonadales</taxon>
        <taxon>Pseudomonadaceae</taxon>
        <taxon>Ectopseudomonas</taxon>
    </lineage>
</organism>
<dbReference type="EMBL" id="JAOCDH010000041">
    <property type="protein sequence ID" value="MDH0704449.1"/>
    <property type="molecule type" value="Genomic_DNA"/>
</dbReference>
<dbReference type="InterPro" id="IPR057311">
    <property type="entry name" value="GrebAB-C-like"/>
</dbReference>
<sequence length="477" mass="53718">MAEDDLRVRVRYALAVFPALMRESIMNDESFAHHASLISTQNITLHKAGVSFQRGSFYSGIRDALALSDNVSTITDDAGQDWLVSIENNAGQRYTRLKSNDRVIHLPDFWALSPDSNTRMKEFEREVCELNFIGRRSQEFRDLLERGPLDEDQFDLLNLEFDATPVKVAASIRHSIGSGGSSIEELVPGNRNYFERLVGILQANDTLYLYANNSAREHVDQLFSWDHDKGIKCALLMSSHSLIVANIDIKLLSAEVVEAAFDWVLKSGDFISKLGAVELGLRNLDLFPQLEPYVESIIRQVILDDPDDESGRFSLLSALVVMVSGEVARLNILSGSSPFWVRLAVIAHASLIEREIISSSLSTKEIVSWCLQARGNFYYWKSLLELRVEPRWQPDFISSSQIRFEFLGRISSACAENLEKIKTESLRQLLLGEGGKRFTGISIYISSWPFRGGSCARRRDASRNIFCSTAGVRAKEY</sequence>
<name>A0AA42LKC0_9GAMM</name>
<accession>A0AA42LKC0</accession>
<feature type="domain" description="GreAB-C-like" evidence="1">
    <location>
        <begin position="49"/>
        <end position="93"/>
    </location>
</feature>
<reference evidence="2" key="1">
    <citation type="submission" date="2022-09" db="EMBL/GenBank/DDBJ databases">
        <title>Intensive care unit water sources are persistently colonized with multi-drug resistant bacteria and are the site of extensive horizontal gene transfer of antibiotic resistance genes.</title>
        <authorList>
            <person name="Diorio-Toth L."/>
        </authorList>
    </citation>
    <scope>NUCLEOTIDE SEQUENCE</scope>
    <source>
        <strain evidence="2">GD03863</strain>
    </source>
</reference>
<dbReference type="Pfam" id="PF24388">
    <property type="entry name" value="Permuted_GreAB-C"/>
    <property type="match status" value="1"/>
</dbReference>
<proteinExistence type="predicted"/>
<protein>
    <recommendedName>
        <fullName evidence="1">GreAB-C-like domain-containing protein</fullName>
    </recommendedName>
</protein>
<evidence type="ECO:0000259" key="1">
    <source>
        <dbReference type="Pfam" id="PF24388"/>
    </source>
</evidence>
<evidence type="ECO:0000313" key="2">
    <source>
        <dbReference type="EMBL" id="MDH0704449.1"/>
    </source>
</evidence>
<dbReference type="RefSeq" id="WP_196458580.1">
    <property type="nucleotide sequence ID" value="NZ_JACFYY010000006.1"/>
</dbReference>
<gene>
    <name evidence="2" type="ORF">N5D41_23515</name>
</gene>
<dbReference type="AlphaFoldDB" id="A0AA42LKC0"/>
<comment type="caution">
    <text evidence="2">The sequence shown here is derived from an EMBL/GenBank/DDBJ whole genome shotgun (WGS) entry which is preliminary data.</text>
</comment>
<evidence type="ECO:0000313" key="3">
    <source>
        <dbReference type="Proteomes" id="UP001161137"/>
    </source>
</evidence>